<gene>
    <name evidence="2" type="ORF">BG57_19175</name>
    <name evidence="1" type="ORF">GCM10010985_55230</name>
</gene>
<reference evidence="4" key="3">
    <citation type="journal article" date="2019" name="Int. J. Syst. Evol. Microbiol.">
        <title>The Global Catalogue of Microorganisms (GCM) 10K type strain sequencing project: providing services to taxonomists for standard genome sequencing and annotation.</title>
        <authorList>
            <consortium name="The Broad Institute Genomics Platform"/>
            <consortium name="The Broad Institute Genome Sequencing Center for Infectious Disease"/>
            <person name="Wu L."/>
            <person name="Ma J."/>
        </authorList>
    </citation>
    <scope>NUCLEOTIDE SEQUENCE [LARGE SCALE GENOMIC DNA]</scope>
    <source>
        <strain evidence="4">CGMCC 1.11013</strain>
    </source>
</reference>
<evidence type="ECO:0000313" key="1">
    <source>
        <dbReference type="EMBL" id="GGD93501.1"/>
    </source>
</evidence>
<dbReference type="Proteomes" id="UP000597138">
    <property type="component" value="Unassembled WGS sequence"/>
</dbReference>
<name>A0A069NJY5_9BURK</name>
<reference evidence="1" key="4">
    <citation type="submission" date="2024-05" db="EMBL/GenBank/DDBJ databases">
        <authorList>
            <person name="Sun Q."/>
            <person name="Zhou Y."/>
        </authorList>
    </citation>
    <scope>NUCLEOTIDE SEQUENCE</scope>
    <source>
        <strain evidence="1">CGMCC 1.11013</strain>
    </source>
</reference>
<keyword evidence="4" id="KW-1185">Reference proteome</keyword>
<comment type="caution">
    <text evidence="2">The sequence shown here is derived from an EMBL/GenBank/DDBJ whole genome shotgun (WGS) entry which is preliminary data.</text>
</comment>
<reference evidence="2 3" key="2">
    <citation type="submission" date="2014-03" db="EMBL/GenBank/DDBJ databases">
        <title>Draft Genome Sequences of Four Burkholderia Strains.</title>
        <authorList>
            <person name="Liu X.Y."/>
            <person name="Li C.X."/>
            <person name="Xu J.H."/>
        </authorList>
    </citation>
    <scope>NUCLEOTIDE SEQUENCE [LARGE SCALE GENOMIC DNA]</scope>
    <source>
        <strain evidence="2 3">R27</strain>
    </source>
</reference>
<dbReference type="RefSeq" id="WP_035968981.1">
    <property type="nucleotide sequence ID" value="NZ_BMEG01000013.1"/>
</dbReference>
<evidence type="ECO:0000313" key="3">
    <source>
        <dbReference type="Proteomes" id="UP000027439"/>
    </source>
</evidence>
<sequence length="75" mass="8552">MHDIKLEHNDDMALDPADPALVMRGSLFIDGHEAGCWEARRDGTWAAHLRHERGWIVEPSRAALVERLANFHSDH</sequence>
<dbReference type="EMBL" id="JFHE01000034">
    <property type="protein sequence ID" value="KDR28773.1"/>
    <property type="molecule type" value="Genomic_DNA"/>
</dbReference>
<accession>A0A069NJY5</accession>
<protein>
    <submittedName>
        <fullName evidence="2">Uncharacterized protein</fullName>
    </submittedName>
</protein>
<evidence type="ECO:0000313" key="2">
    <source>
        <dbReference type="EMBL" id="KDR28773.1"/>
    </source>
</evidence>
<organism evidence="2 3">
    <name type="scientific">Caballeronia grimmiae</name>
    <dbReference type="NCBI Taxonomy" id="1071679"/>
    <lineage>
        <taxon>Bacteria</taxon>
        <taxon>Pseudomonadati</taxon>
        <taxon>Pseudomonadota</taxon>
        <taxon>Betaproteobacteria</taxon>
        <taxon>Burkholderiales</taxon>
        <taxon>Burkholderiaceae</taxon>
        <taxon>Caballeronia</taxon>
    </lineage>
</organism>
<dbReference type="OrthoDB" id="9009460at2"/>
<dbReference type="STRING" id="1071679.BG57_19175"/>
<dbReference type="EMBL" id="BMEG01000013">
    <property type="protein sequence ID" value="GGD93501.1"/>
    <property type="molecule type" value="Genomic_DNA"/>
</dbReference>
<evidence type="ECO:0000313" key="4">
    <source>
        <dbReference type="Proteomes" id="UP000597138"/>
    </source>
</evidence>
<dbReference type="eggNOG" id="ENOG50301IV">
    <property type="taxonomic scope" value="Bacteria"/>
</dbReference>
<reference evidence="1" key="1">
    <citation type="journal article" date="2014" name="Int. J. Syst. Evol. Microbiol.">
        <title>Complete genome of a new Firmicutes species belonging to the dominant human colonic microbiota ('Ruminococcus bicirculans') reveals two chromosomes and a selective capacity to utilize plant glucans.</title>
        <authorList>
            <consortium name="NISC Comparative Sequencing Program"/>
            <person name="Wegmann U."/>
            <person name="Louis P."/>
            <person name="Goesmann A."/>
            <person name="Henrissat B."/>
            <person name="Duncan S.H."/>
            <person name="Flint H.J."/>
        </authorList>
    </citation>
    <scope>NUCLEOTIDE SEQUENCE</scope>
    <source>
        <strain evidence="1">CGMCC 1.11013</strain>
    </source>
</reference>
<dbReference type="Proteomes" id="UP000027439">
    <property type="component" value="Unassembled WGS sequence"/>
</dbReference>
<proteinExistence type="predicted"/>
<dbReference type="AlphaFoldDB" id="A0A069NJY5"/>